<keyword evidence="16" id="KW-1185">Reference proteome</keyword>
<feature type="region of interest" description="Disordered" evidence="14">
    <location>
        <begin position="462"/>
        <end position="527"/>
    </location>
</feature>
<feature type="compositionally biased region" description="Basic and acidic residues" evidence="14">
    <location>
        <begin position="707"/>
        <end position="727"/>
    </location>
</feature>
<evidence type="ECO:0000256" key="7">
    <source>
        <dbReference type="ARBA" id="ARBA00023180"/>
    </source>
</evidence>
<evidence type="ECO:0000313" key="16">
    <source>
        <dbReference type="Proteomes" id="UP000521872"/>
    </source>
</evidence>
<dbReference type="InterPro" id="IPR050587">
    <property type="entry name" value="GNT1/Glycosyltrans_8"/>
</dbReference>
<dbReference type="GO" id="GO:0008466">
    <property type="term" value="F:glycogenin glucosyltransferase activity"/>
    <property type="evidence" value="ECO:0007669"/>
    <property type="project" value="UniProtKB-EC"/>
</dbReference>
<comment type="catalytic activity">
    <reaction evidence="12">
        <text>L-tyrosyl-[glycogenin] + UDP-alpha-D-glucose = alpha-D-glucosyl-L-tyrosyl-[glycogenin] + UDP + H(+)</text>
        <dbReference type="Rhea" id="RHEA:23360"/>
        <dbReference type="Rhea" id="RHEA-COMP:14604"/>
        <dbReference type="Rhea" id="RHEA-COMP:14605"/>
        <dbReference type="ChEBI" id="CHEBI:15378"/>
        <dbReference type="ChEBI" id="CHEBI:46858"/>
        <dbReference type="ChEBI" id="CHEBI:58223"/>
        <dbReference type="ChEBI" id="CHEBI:58885"/>
        <dbReference type="ChEBI" id="CHEBI:140573"/>
        <dbReference type="EC" id="2.4.1.186"/>
    </reaction>
</comment>
<feature type="compositionally biased region" description="Basic and acidic residues" evidence="14">
    <location>
        <begin position="483"/>
        <end position="500"/>
    </location>
</feature>
<feature type="compositionally biased region" description="Polar residues" evidence="14">
    <location>
        <begin position="585"/>
        <end position="596"/>
    </location>
</feature>
<sequence>MASTNAFVTLVSSDSYLPGALAQVAALRDVHPSPPSPPELPFQTVCLVTPETLDVSTIRRLRHAFDLVVGVEILEQDNPAGLKLLGRPDLTTVLTKLHVFRLTQFSKIIFLDADVLPIRPMSHLFSIPHEFSAAPDVGWPDIFNSGVLVLTPGEDKFQQLNQLVATKPSWDGGDQGLLNEWRGGDWNRLSFTYNTTPTAAYTYAPAYERYGSQIKAIHFIGPNKPWKSIGYRSSNSHRSSTSTQTAYDYDSLVDRWFEVYNRHYNADVPQTPFEIKHYTPAWDSPADPLPSAPPLGLDELKRLAIQGLNASLEDTRPGEGAYRSLPLEGRVDLMRPKKPEPTKTPHKPSQIDQGQTDQSPTVYSQVADQSDRLSSQSITVFSTPIARRATLEDDSDEPRWKNLPTPRPEEIPSSPRLRLISLPPTPSVVTPVPSTAPDFYASESEAESLLLAGSGLRRNDASVYESHQRPHHHTHHHHGHVHPAHEAGHPHQQHHQEQKQQRPASPPLVSWNPAVEPPPNVTPTVNAFPSETYFANVWDHTPSRKNDQAQSGPSPPDSGGFFQPPTPPVIPEVLIQQGHYRTVTGESQQVGTTPSPDRSKVKTVFPWESQPRVMPARVFPDSDAPPPSLFLSPSSQSQTSTTTQPSTPETRISQAPSRSMPLSPLYGLPTTLNYANAWDNVPSIQKYASRLVKPPPPPTLAPAFEDDAYRKSRKKSWDERAEVSSRDGDDEDNADDEDDGEPIVPKARQCEDDDSDAEAAKRRSRRGSIVTATLKPKKKEYKSRGVQTVIVETRSMAVQVDPPKLDTRHQKHGSVSSRRHWPPATAATSAAPAMTRSVSIDTTNSISSNMLPIAPALLAPEPIRSHRKSPPMSPKSSAHVLRSPREFVTAPRESPQPSTRPSPKIVPSTITASSKVKPTVRTSGSPTTRFVGHDQRMASPAPLSASPVITSRGPTPVASKPPSGSRFSPSSIARRPSNDSSLGSPLSSIGPLSPADGQAVPGPLPARKGTRVWDPARGVDVFKRGSEEVLARFLKMGGAWEEETR</sequence>
<evidence type="ECO:0000256" key="14">
    <source>
        <dbReference type="SAM" id="MobiDB-lite"/>
    </source>
</evidence>
<dbReference type="PANTHER" id="PTHR11183">
    <property type="entry name" value="GLYCOGENIN SUBFAMILY MEMBER"/>
    <property type="match status" value="1"/>
</dbReference>
<gene>
    <name evidence="15" type="ORF">D9613_002215</name>
</gene>
<feature type="region of interest" description="Disordered" evidence="14">
    <location>
        <begin position="800"/>
        <end position="836"/>
    </location>
</feature>
<feature type="region of interest" description="Disordered" evidence="14">
    <location>
        <begin position="541"/>
        <end position="570"/>
    </location>
</feature>
<feature type="compositionally biased region" description="Polar residues" evidence="14">
    <location>
        <begin position="350"/>
        <end position="375"/>
    </location>
</feature>
<comment type="catalytic activity">
    <reaction evidence="11">
        <text>[1,4-alpha-D-glucosyl](n)-L-tyrosyl-[glycogenin] + UDP-alpha-D-glucose = [1,4-alpha-D-glucosyl](n+1)-L-tyrosyl-[glycogenin] + UDP + H(+)</text>
        <dbReference type="Rhea" id="RHEA:56560"/>
        <dbReference type="Rhea" id="RHEA-COMP:14606"/>
        <dbReference type="Rhea" id="RHEA-COMP:14607"/>
        <dbReference type="ChEBI" id="CHEBI:15378"/>
        <dbReference type="ChEBI" id="CHEBI:58223"/>
        <dbReference type="ChEBI" id="CHEBI:58885"/>
        <dbReference type="ChEBI" id="CHEBI:140574"/>
        <dbReference type="EC" id="2.4.1.186"/>
    </reaction>
</comment>
<dbReference type="GO" id="GO:0005737">
    <property type="term" value="C:cytoplasm"/>
    <property type="evidence" value="ECO:0007669"/>
    <property type="project" value="UniProtKB-SubCell"/>
</dbReference>
<keyword evidence="7" id="KW-0325">Glycoprotein</keyword>
<comment type="caution">
    <text evidence="15">The sequence shown here is derived from an EMBL/GenBank/DDBJ whole genome shotgun (WGS) entry which is preliminary data.</text>
</comment>
<dbReference type="Pfam" id="PF01501">
    <property type="entry name" value="Glyco_transf_8"/>
    <property type="match status" value="1"/>
</dbReference>
<evidence type="ECO:0000313" key="15">
    <source>
        <dbReference type="EMBL" id="KAF4622930.1"/>
    </source>
</evidence>
<feature type="region of interest" description="Disordered" evidence="14">
    <location>
        <begin position="311"/>
        <end position="375"/>
    </location>
</feature>
<dbReference type="EC" id="2.4.1.186" evidence="10"/>
<protein>
    <recommendedName>
        <fullName evidence="10">glycogenin glucosyltransferase</fullName>
        <ecNumber evidence="10">2.4.1.186</ecNumber>
    </recommendedName>
</protein>
<keyword evidence="6" id="KW-0320">Glycogen biosynthesis</keyword>
<dbReference type="FunFam" id="3.90.550.10:FF:000092">
    <property type="entry name" value="Glycogenin 2"/>
    <property type="match status" value="1"/>
</dbReference>
<dbReference type="InterPro" id="IPR002495">
    <property type="entry name" value="Glyco_trans_8"/>
</dbReference>
<feature type="region of interest" description="Disordered" evidence="14">
    <location>
        <begin position="861"/>
        <end position="1011"/>
    </location>
</feature>
<evidence type="ECO:0000256" key="6">
    <source>
        <dbReference type="ARBA" id="ARBA00023056"/>
    </source>
</evidence>
<feature type="compositionally biased region" description="Basic and acidic residues" evidence="14">
    <location>
        <begin position="329"/>
        <end position="343"/>
    </location>
</feature>
<feature type="compositionally biased region" description="Low complexity" evidence="14">
    <location>
        <begin position="980"/>
        <end position="994"/>
    </location>
</feature>
<evidence type="ECO:0000256" key="8">
    <source>
        <dbReference type="ARBA" id="ARBA00023211"/>
    </source>
</evidence>
<keyword evidence="3" id="KW-0963">Cytoplasm</keyword>
<feature type="compositionally biased region" description="Acidic residues" evidence="14">
    <location>
        <begin position="728"/>
        <end position="741"/>
    </location>
</feature>
<keyword evidence="4" id="KW-0808">Transferase</keyword>
<evidence type="ECO:0000256" key="4">
    <source>
        <dbReference type="ARBA" id="ARBA00022679"/>
    </source>
</evidence>
<dbReference type="GO" id="GO:0005978">
    <property type="term" value="P:glycogen biosynthetic process"/>
    <property type="evidence" value="ECO:0007669"/>
    <property type="project" value="UniProtKB-KW"/>
</dbReference>
<dbReference type="SUPFAM" id="SSF53448">
    <property type="entry name" value="Nucleotide-diphospho-sugar transferases"/>
    <property type="match status" value="1"/>
</dbReference>
<evidence type="ECO:0000256" key="10">
    <source>
        <dbReference type="ARBA" id="ARBA00038934"/>
    </source>
</evidence>
<dbReference type="InterPro" id="IPR029044">
    <property type="entry name" value="Nucleotide-diphossugar_trans"/>
</dbReference>
<evidence type="ECO:0000256" key="3">
    <source>
        <dbReference type="ARBA" id="ARBA00022490"/>
    </source>
</evidence>
<evidence type="ECO:0000256" key="11">
    <source>
        <dbReference type="ARBA" id="ARBA00050886"/>
    </source>
</evidence>
<comment type="subcellular location">
    <subcellularLocation>
        <location evidence="2">Cytoplasm</location>
    </subcellularLocation>
</comment>
<feature type="region of interest" description="Disordered" evidence="14">
    <location>
        <begin position="689"/>
        <end position="786"/>
    </location>
</feature>
<feature type="region of interest" description="Disordered" evidence="14">
    <location>
        <begin position="585"/>
        <end position="664"/>
    </location>
</feature>
<dbReference type="Gene3D" id="3.90.550.10">
    <property type="entry name" value="Spore Coat Polysaccharide Biosynthesis Protein SpsA, Chain A"/>
    <property type="match status" value="1"/>
</dbReference>
<name>A0A8H4R695_9AGAR</name>
<evidence type="ECO:0000256" key="9">
    <source>
        <dbReference type="ARBA" id="ARBA00038162"/>
    </source>
</evidence>
<evidence type="ECO:0000256" key="13">
    <source>
        <dbReference type="ARBA" id="ARBA00057883"/>
    </source>
</evidence>
<dbReference type="CDD" id="cd02537">
    <property type="entry name" value="GT8_Glycogenin"/>
    <property type="match status" value="1"/>
</dbReference>
<dbReference type="EMBL" id="JAACJL010000001">
    <property type="protein sequence ID" value="KAF4622930.1"/>
    <property type="molecule type" value="Genomic_DNA"/>
</dbReference>
<comment type="similarity">
    <text evidence="9">Belongs to the glycosyltransferase 8 family. Glycogenin subfamily.</text>
</comment>
<comment type="cofactor">
    <cofactor evidence="1">
        <name>Mn(2+)</name>
        <dbReference type="ChEBI" id="CHEBI:29035"/>
    </cofactor>
</comment>
<accession>A0A8H4R695</accession>
<keyword evidence="8" id="KW-0464">Manganese</keyword>
<proteinExistence type="inferred from homology"/>
<feature type="compositionally biased region" description="Basic residues" evidence="14">
    <location>
        <begin position="469"/>
        <end position="482"/>
    </location>
</feature>
<feature type="compositionally biased region" description="Polar residues" evidence="14">
    <location>
        <begin position="908"/>
        <end position="928"/>
    </location>
</feature>
<comment type="function">
    <text evidence="13">Self-glucosylating initiator of glycogen synthesis. It catalyzes the formation of a short alpha (1,4)-glucosyl chain covalently attached via a glucose 1-O-tyrosyl linkage to internal tyrosine residues and these chains act as primers for the elongation reaction catalyzed by glycogen synthase.</text>
</comment>
<reference evidence="15 16" key="1">
    <citation type="submission" date="2019-12" db="EMBL/GenBank/DDBJ databases">
        <authorList>
            <person name="Floudas D."/>
            <person name="Bentzer J."/>
            <person name="Ahren D."/>
            <person name="Johansson T."/>
            <person name="Persson P."/>
            <person name="Tunlid A."/>
        </authorList>
    </citation>
    <scope>NUCLEOTIDE SEQUENCE [LARGE SCALE GENOMIC DNA]</scope>
    <source>
        <strain evidence="15 16">CBS 102.39</strain>
    </source>
</reference>
<dbReference type="AlphaFoldDB" id="A0A8H4R695"/>
<dbReference type="Proteomes" id="UP000521872">
    <property type="component" value="Unassembled WGS sequence"/>
</dbReference>
<evidence type="ECO:0000256" key="5">
    <source>
        <dbReference type="ARBA" id="ARBA00022723"/>
    </source>
</evidence>
<organism evidence="15 16">
    <name type="scientific">Agrocybe pediades</name>
    <dbReference type="NCBI Taxonomy" id="84607"/>
    <lineage>
        <taxon>Eukaryota</taxon>
        <taxon>Fungi</taxon>
        <taxon>Dikarya</taxon>
        <taxon>Basidiomycota</taxon>
        <taxon>Agaricomycotina</taxon>
        <taxon>Agaricomycetes</taxon>
        <taxon>Agaricomycetidae</taxon>
        <taxon>Agaricales</taxon>
        <taxon>Agaricineae</taxon>
        <taxon>Strophariaceae</taxon>
        <taxon>Agrocybe</taxon>
    </lineage>
</organism>
<dbReference type="GO" id="GO:0046872">
    <property type="term" value="F:metal ion binding"/>
    <property type="evidence" value="ECO:0007669"/>
    <property type="project" value="UniProtKB-KW"/>
</dbReference>
<evidence type="ECO:0000256" key="12">
    <source>
        <dbReference type="ARBA" id="ARBA00052293"/>
    </source>
</evidence>
<feature type="compositionally biased region" description="Low complexity" evidence="14">
    <location>
        <begin position="822"/>
        <end position="835"/>
    </location>
</feature>
<feature type="region of interest" description="Disordered" evidence="14">
    <location>
        <begin position="389"/>
        <end position="419"/>
    </location>
</feature>
<evidence type="ECO:0000256" key="1">
    <source>
        <dbReference type="ARBA" id="ARBA00001936"/>
    </source>
</evidence>
<feature type="compositionally biased region" description="Basic residues" evidence="14">
    <location>
        <begin position="809"/>
        <end position="821"/>
    </location>
</feature>
<feature type="compositionally biased region" description="Low complexity" evidence="14">
    <location>
        <begin position="629"/>
        <end position="648"/>
    </location>
</feature>
<keyword evidence="5" id="KW-0479">Metal-binding</keyword>
<evidence type="ECO:0000256" key="2">
    <source>
        <dbReference type="ARBA" id="ARBA00004496"/>
    </source>
</evidence>